<dbReference type="SMART" id="SM00530">
    <property type="entry name" value="HTH_XRE"/>
    <property type="match status" value="1"/>
</dbReference>
<proteinExistence type="predicted"/>
<dbReference type="GO" id="GO:0003677">
    <property type="term" value="F:DNA binding"/>
    <property type="evidence" value="ECO:0007669"/>
    <property type="project" value="InterPro"/>
</dbReference>
<evidence type="ECO:0000313" key="2">
    <source>
        <dbReference type="EMBL" id="CCE95779.1"/>
    </source>
</evidence>
<dbReference type="Gene3D" id="1.10.260.40">
    <property type="entry name" value="lambda repressor-like DNA-binding domains"/>
    <property type="match status" value="1"/>
</dbReference>
<dbReference type="SUPFAM" id="SSF47413">
    <property type="entry name" value="lambda repressor-like DNA-binding domains"/>
    <property type="match status" value="1"/>
</dbReference>
<dbReference type="InterPro" id="IPR010982">
    <property type="entry name" value="Lambda_DNA-bd_dom_sf"/>
</dbReference>
<accession>G9A5V1</accession>
<dbReference type="STRING" id="1117943.SFHH103_01281"/>
<reference evidence="2 3" key="1">
    <citation type="journal article" date="2012" name="J. Bacteriol.">
        <title>Genome sequence of the soybean symbiont Sinorhizobium fredii HH103.</title>
        <authorList>
            <person name="Weidner S."/>
            <person name="Becker A."/>
            <person name="Bonilla I."/>
            <person name="Jaenicke S."/>
            <person name="Lloret J."/>
            <person name="Margaret I."/>
            <person name="Puhler A."/>
            <person name="Ruiz-Sainz J.E."/>
            <person name="Schneiker-Bekel S."/>
            <person name="Szczepanowski R."/>
            <person name="Vinardell J.M."/>
            <person name="Zehner S."/>
            <person name="Gottfert M."/>
        </authorList>
    </citation>
    <scope>NUCLEOTIDE SEQUENCE [LARGE SCALE GENOMIC DNA]</scope>
    <source>
        <strain evidence="2 3">HH103</strain>
    </source>
</reference>
<protein>
    <recommendedName>
        <fullName evidence="1">HTH cro/C1-type domain-containing protein</fullName>
    </recommendedName>
</protein>
<gene>
    <name evidence="2" type="ordered locus">SFHH103_01281</name>
</gene>
<dbReference type="CDD" id="cd00093">
    <property type="entry name" value="HTH_XRE"/>
    <property type="match status" value="1"/>
</dbReference>
<dbReference type="PROSITE" id="PS50943">
    <property type="entry name" value="HTH_CROC1"/>
    <property type="match status" value="1"/>
</dbReference>
<dbReference type="EMBL" id="HE616890">
    <property type="protein sequence ID" value="CCE95779.1"/>
    <property type="molecule type" value="Genomic_DNA"/>
</dbReference>
<dbReference type="KEGG" id="sfh:SFHH103_01281"/>
<name>G9A5V1_SINF1</name>
<feature type="domain" description="HTH cro/C1-type" evidence="1">
    <location>
        <begin position="16"/>
        <end position="69"/>
    </location>
</feature>
<dbReference type="AlphaFoldDB" id="G9A5V1"/>
<sequence length="275" mass="31339">MMDQFGGNAAALAANLRTLCEGQGSIAAVCRKINVNRQQFNKYLSGAHVPSASNLRMIANYFGLSVPILFSDPDEFRTLVDGNFFHAMSTARQLPEFSRFVSNMIVENNSLDSDILGVYDRYQFSSIYKGFVLRSAFCIYRNKEFLQHYYVERFPSFDDPKKTEYVFKYYGFCFPVADRIFTADFEGIQRNELTFGVYAQVKRNSKNFMFGIASGIAANMFRSPYSTKVALHYRGPGLLKREHLNNLTVMDRNDPSIPREALQYLGDGSDMIQMG</sequence>
<dbReference type="HOGENOM" id="CLU_071028_0_0_5"/>
<dbReference type="PATRIC" id="fig|380.5.peg.1363"/>
<organism evidence="2 3">
    <name type="scientific">Sinorhizobium fredii (strain HH103)</name>
    <dbReference type="NCBI Taxonomy" id="1117943"/>
    <lineage>
        <taxon>Bacteria</taxon>
        <taxon>Pseudomonadati</taxon>
        <taxon>Pseudomonadota</taxon>
        <taxon>Alphaproteobacteria</taxon>
        <taxon>Hyphomicrobiales</taxon>
        <taxon>Rhizobiaceae</taxon>
        <taxon>Sinorhizobium/Ensifer group</taxon>
        <taxon>Sinorhizobium</taxon>
    </lineage>
</organism>
<dbReference type="eggNOG" id="ENOG502Z9W1">
    <property type="taxonomic scope" value="Bacteria"/>
</dbReference>
<dbReference type="InterPro" id="IPR001387">
    <property type="entry name" value="Cro/C1-type_HTH"/>
</dbReference>
<evidence type="ECO:0000313" key="3">
    <source>
        <dbReference type="Proteomes" id="UP000007735"/>
    </source>
</evidence>
<evidence type="ECO:0000259" key="1">
    <source>
        <dbReference type="PROSITE" id="PS50943"/>
    </source>
</evidence>
<dbReference type="Proteomes" id="UP000007735">
    <property type="component" value="Chromosome"/>
</dbReference>